<dbReference type="InterPro" id="IPR036374">
    <property type="entry name" value="OxRdtase_Mopterin-bd_sf"/>
</dbReference>
<comment type="pathway">
    <text evidence="2">Sulfur metabolism.</text>
</comment>
<keyword evidence="7" id="KW-0560">Oxidoreductase</keyword>
<dbReference type="GO" id="GO:0043546">
    <property type="term" value="F:molybdopterin cofactor binding"/>
    <property type="evidence" value="ECO:0007669"/>
    <property type="project" value="TreeGrafter"/>
</dbReference>
<dbReference type="PRINTS" id="PR00407">
    <property type="entry name" value="EUMOPTERIN"/>
</dbReference>
<evidence type="ECO:0000256" key="1">
    <source>
        <dbReference type="ARBA" id="ARBA00001924"/>
    </source>
</evidence>
<evidence type="ECO:0000256" key="7">
    <source>
        <dbReference type="ARBA" id="ARBA00023002"/>
    </source>
</evidence>
<evidence type="ECO:0000313" key="11">
    <source>
        <dbReference type="Proteomes" id="UP000515123"/>
    </source>
</evidence>
<feature type="domain" description="Oxidoreductase molybdopterin-binding" evidence="9">
    <location>
        <begin position="4"/>
        <end position="42"/>
    </location>
</feature>
<proteinExistence type="predicted"/>
<reference evidence="11" key="1">
    <citation type="journal article" date="2015" name="Nat. Genet.">
        <title>The pineapple genome and the evolution of CAM photosynthesis.</title>
        <authorList>
            <person name="Ming R."/>
            <person name="VanBuren R."/>
            <person name="Wai C.M."/>
            <person name="Tang H."/>
            <person name="Schatz M.C."/>
            <person name="Bowers J.E."/>
            <person name="Lyons E."/>
            <person name="Wang M.L."/>
            <person name="Chen J."/>
            <person name="Biggers E."/>
            <person name="Zhang J."/>
            <person name="Huang L."/>
            <person name="Zhang L."/>
            <person name="Miao W."/>
            <person name="Zhang J."/>
            <person name="Ye Z."/>
            <person name="Miao C."/>
            <person name="Lin Z."/>
            <person name="Wang H."/>
            <person name="Zhou H."/>
            <person name="Yim W.C."/>
            <person name="Priest H.D."/>
            <person name="Zheng C."/>
            <person name="Woodhouse M."/>
            <person name="Edger P.P."/>
            <person name="Guyot R."/>
            <person name="Guo H.B."/>
            <person name="Guo H."/>
            <person name="Zheng G."/>
            <person name="Singh R."/>
            <person name="Sharma A."/>
            <person name="Min X."/>
            <person name="Zheng Y."/>
            <person name="Lee H."/>
            <person name="Gurtowski J."/>
            <person name="Sedlazeck F.J."/>
            <person name="Harkess A."/>
            <person name="McKain M.R."/>
            <person name="Liao Z."/>
            <person name="Fang J."/>
            <person name="Liu J."/>
            <person name="Zhang X."/>
            <person name="Zhang Q."/>
            <person name="Hu W."/>
            <person name="Qin Y."/>
            <person name="Wang K."/>
            <person name="Chen L.Y."/>
            <person name="Shirley N."/>
            <person name="Lin Y.R."/>
            <person name="Liu L.Y."/>
            <person name="Hernandez A.G."/>
            <person name="Wright C.L."/>
            <person name="Bulone V."/>
            <person name="Tuskan G.A."/>
            <person name="Heath K."/>
            <person name="Zee F."/>
            <person name="Moore P.H."/>
            <person name="Sunkar R."/>
            <person name="Leebens-Mack J.H."/>
            <person name="Mockler T."/>
            <person name="Bennetzen J.L."/>
            <person name="Freeling M."/>
            <person name="Sankoff D."/>
            <person name="Paterson A.H."/>
            <person name="Zhu X."/>
            <person name="Yang X."/>
            <person name="Smith J.A."/>
            <person name="Cushman J.C."/>
            <person name="Paull R.E."/>
            <person name="Yu Q."/>
        </authorList>
    </citation>
    <scope>NUCLEOTIDE SEQUENCE [LARGE SCALE GENOMIC DNA]</scope>
    <source>
        <strain evidence="11">cv. F153</strain>
    </source>
</reference>
<dbReference type="InterPro" id="IPR005066">
    <property type="entry name" value="MoCF_OxRdtse_dimer"/>
</dbReference>
<keyword evidence="5" id="KW-0500">Molybdenum</keyword>
<evidence type="ECO:0000256" key="3">
    <source>
        <dbReference type="ARBA" id="ARBA00004971"/>
    </source>
</evidence>
<dbReference type="InterPro" id="IPR014756">
    <property type="entry name" value="Ig_E-set"/>
</dbReference>
<dbReference type="SUPFAM" id="SSF56524">
    <property type="entry name" value="Oxidoreductase molybdopterin-binding domain"/>
    <property type="match status" value="1"/>
</dbReference>
<comment type="pathway">
    <text evidence="3">Energy metabolism; sulfur metabolism.</text>
</comment>
<keyword evidence="11" id="KW-1185">Reference proteome</keyword>
<protein>
    <recommendedName>
        <fullName evidence="8">Sulfite oxidase</fullName>
        <ecNumber evidence="4">1.8.3.1</ecNumber>
    </recommendedName>
</protein>
<dbReference type="SUPFAM" id="SSF81296">
    <property type="entry name" value="E set domains"/>
    <property type="match status" value="1"/>
</dbReference>
<dbReference type="Pfam" id="PF03404">
    <property type="entry name" value="Mo-co_dimer"/>
    <property type="match status" value="1"/>
</dbReference>
<dbReference type="GO" id="GO:0020037">
    <property type="term" value="F:heme binding"/>
    <property type="evidence" value="ECO:0007669"/>
    <property type="project" value="TreeGrafter"/>
</dbReference>
<gene>
    <name evidence="12" type="primary">LOC109727168</name>
</gene>
<evidence type="ECO:0000259" key="9">
    <source>
        <dbReference type="Pfam" id="PF00174"/>
    </source>
</evidence>
<evidence type="ECO:0000313" key="12">
    <source>
        <dbReference type="RefSeq" id="XP_020112738.1"/>
    </source>
</evidence>
<dbReference type="InterPro" id="IPR000572">
    <property type="entry name" value="OxRdtase_Mopterin-bd_dom"/>
</dbReference>
<dbReference type="InterPro" id="IPR008335">
    <property type="entry name" value="Mopterin_OxRdtase_euk"/>
</dbReference>
<dbReference type="OrthoDB" id="10051395at2759"/>
<dbReference type="GO" id="GO:0006790">
    <property type="term" value="P:sulfur compound metabolic process"/>
    <property type="evidence" value="ECO:0007669"/>
    <property type="project" value="TreeGrafter"/>
</dbReference>
<comment type="cofactor">
    <cofactor evidence="1">
        <name>Mo-molybdopterin</name>
        <dbReference type="ChEBI" id="CHEBI:71302"/>
    </cofactor>
</comment>
<accession>A0A6P5H622</accession>
<dbReference type="AlphaFoldDB" id="A0A6P5H622"/>
<keyword evidence="6" id="KW-0479">Metal-binding</keyword>
<dbReference type="GO" id="GO:0030151">
    <property type="term" value="F:molybdenum ion binding"/>
    <property type="evidence" value="ECO:0007669"/>
    <property type="project" value="InterPro"/>
</dbReference>
<dbReference type="PANTHER" id="PTHR19372">
    <property type="entry name" value="SULFITE REDUCTASE"/>
    <property type="match status" value="1"/>
</dbReference>
<dbReference type="Gene3D" id="3.90.420.10">
    <property type="entry name" value="Oxidoreductase, molybdopterin-binding domain"/>
    <property type="match status" value="1"/>
</dbReference>
<dbReference type="RefSeq" id="XP_020112738.1">
    <property type="nucleotide sequence ID" value="XM_020257149.1"/>
</dbReference>
<name>A0A6P5H622_ANACO</name>
<evidence type="ECO:0000256" key="8">
    <source>
        <dbReference type="ARBA" id="ARBA00070338"/>
    </source>
</evidence>
<dbReference type="PANTHER" id="PTHR19372:SF7">
    <property type="entry name" value="SULFITE OXIDASE, MITOCHONDRIAL"/>
    <property type="match status" value="1"/>
</dbReference>
<dbReference type="GO" id="GO:0005739">
    <property type="term" value="C:mitochondrion"/>
    <property type="evidence" value="ECO:0007669"/>
    <property type="project" value="TreeGrafter"/>
</dbReference>
<dbReference type="Gene3D" id="2.60.40.650">
    <property type="match status" value="1"/>
</dbReference>
<reference evidence="12" key="2">
    <citation type="submission" date="2025-08" db="UniProtKB">
        <authorList>
            <consortium name="RefSeq"/>
        </authorList>
    </citation>
    <scope>IDENTIFICATION</scope>
    <source>
        <tissue evidence="12">Leaf</tissue>
    </source>
</reference>
<dbReference type="EC" id="1.8.3.1" evidence="4"/>
<evidence type="ECO:0000256" key="5">
    <source>
        <dbReference type="ARBA" id="ARBA00022505"/>
    </source>
</evidence>
<evidence type="ECO:0000256" key="2">
    <source>
        <dbReference type="ARBA" id="ARBA00004678"/>
    </source>
</evidence>
<evidence type="ECO:0000256" key="4">
    <source>
        <dbReference type="ARBA" id="ARBA00012505"/>
    </source>
</evidence>
<dbReference type="FunFam" id="2.60.40.650:FF:000002">
    <property type="entry name" value="sulfite oxidase"/>
    <property type="match status" value="1"/>
</dbReference>
<dbReference type="GO" id="GO:0008482">
    <property type="term" value="F:sulfite oxidase activity"/>
    <property type="evidence" value="ECO:0007669"/>
    <property type="project" value="UniProtKB-EC"/>
</dbReference>
<evidence type="ECO:0000259" key="10">
    <source>
        <dbReference type="Pfam" id="PF03404"/>
    </source>
</evidence>
<evidence type="ECO:0000256" key="6">
    <source>
        <dbReference type="ARBA" id="ARBA00022723"/>
    </source>
</evidence>
<sequence length="205" mass="23098">MKKILNRDHGYPLRAVVPGVIGARSVKWLDSIEIKEEECQGFFMQKDYKMFPPSVDWDNIDWSTRKPQMDFPVQSAICSLEDVDVVRQGKIKVAGYALSGGGRGIERVDISVDGGKTWVEAQRYQKTNVLYASDDMNSDKWAWVLFEAVVDIPEDAEIIAKAVDSAANVQPQNVDEVWNLRGILNTSWHRVQVRNASRVVANSSL</sequence>
<dbReference type="Proteomes" id="UP000515123">
    <property type="component" value="Linkage group 1"/>
</dbReference>
<dbReference type="GeneID" id="109727168"/>
<organism evidence="11 12">
    <name type="scientific">Ananas comosus</name>
    <name type="common">Pineapple</name>
    <name type="synonym">Ananas ananas</name>
    <dbReference type="NCBI Taxonomy" id="4615"/>
    <lineage>
        <taxon>Eukaryota</taxon>
        <taxon>Viridiplantae</taxon>
        <taxon>Streptophyta</taxon>
        <taxon>Embryophyta</taxon>
        <taxon>Tracheophyta</taxon>
        <taxon>Spermatophyta</taxon>
        <taxon>Magnoliopsida</taxon>
        <taxon>Liliopsida</taxon>
        <taxon>Poales</taxon>
        <taxon>Bromeliaceae</taxon>
        <taxon>Bromelioideae</taxon>
        <taxon>Ananas</taxon>
    </lineage>
</organism>
<dbReference type="Pfam" id="PF00174">
    <property type="entry name" value="Oxidored_molyb"/>
    <property type="match status" value="1"/>
</dbReference>
<feature type="domain" description="Moybdenum cofactor oxidoreductase dimerisation" evidence="10">
    <location>
        <begin position="66"/>
        <end position="195"/>
    </location>
</feature>